<gene>
    <name evidence="3" type="ORF">EXIGUO9Y_550001</name>
</gene>
<keyword evidence="4" id="KW-1185">Reference proteome</keyword>
<keyword evidence="2" id="KW-0812">Transmembrane</keyword>
<accession>A0A653IHJ2</accession>
<sequence>MDKKSTSQSDMFILFLLIVLFPLGLILMWTQNSFTKGVRIFFSTFGTVLFLSLVNFAVMNFDDDSNLNEYVDTQSTVVEDTEEVVDQDQDVESEEPAVEEIEEEVTEENSEQLTRDNSTALETDLNSGKFIVGEDVPPGRYVITGSNSGNFFIKGDLPVNEILDPSQDYGVKSVTTQLVEGFDIEISGINQVNFKPAVTEKKNELTPGYWQVGLDIASGRYDVTPSGSGNFFIYSDNGNGVNEILDESGEFGIQKYSLNIDDGDIIYISGIKNVKFTER</sequence>
<feature type="transmembrane region" description="Helical" evidence="2">
    <location>
        <begin position="37"/>
        <end position="58"/>
    </location>
</feature>
<protein>
    <submittedName>
        <fullName evidence="3">Uncharacterized protein</fullName>
    </submittedName>
</protein>
<reference evidence="3 4" key="1">
    <citation type="submission" date="2019-10" db="EMBL/GenBank/DDBJ databases">
        <authorList>
            <person name="Karimi E."/>
        </authorList>
    </citation>
    <scope>NUCLEOTIDE SEQUENCE [LARGE SCALE GENOMIC DNA]</scope>
    <source>
        <strain evidence="3">Exiguobacterium sp. 9Y</strain>
    </source>
</reference>
<name>A0A653IHJ2_9BACL</name>
<evidence type="ECO:0000256" key="2">
    <source>
        <dbReference type="SAM" id="Phobius"/>
    </source>
</evidence>
<dbReference type="Proteomes" id="UP000439752">
    <property type="component" value="Unassembled WGS sequence"/>
</dbReference>
<keyword evidence="2" id="KW-0472">Membrane</keyword>
<evidence type="ECO:0000256" key="1">
    <source>
        <dbReference type="SAM" id="MobiDB-lite"/>
    </source>
</evidence>
<dbReference type="AlphaFoldDB" id="A0A653IHJ2"/>
<feature type="transmembrane region" description="Helical" evidence="2">
    <location>
        <begin position="12"/>
        <end position="31"/>
    </location>
</feature>
<evidence type="ECO:0000313" key="3">
    <source>
        <dbReference type="EMBL" id="VWX38612.1"/>
    </source>
</evidence>
<evidence type="ECO:0000313" key="4">
    <source>
        <dbReference type="Proteomes" id="UP000439752"/>
    </source>
</evidence>
<feature type="region of interest" description="Disordered" evidence="1">
    <location>
        <begin position="88"/>
        <end position="118"/>
    </location>
</feature>
<organism evidence="3 4">
    <name type="scientific">Exiguobacterium oxidotolerans</name>
    <dbReference type="NCBI Taxonomy" id="223958"/>
    <lineage>
        <taxon>Bacteria</taxon>
        <taxon>Bacillati</taxon>
        <taxon>Bacillota</taxon>
        <taxon>Bacilli</taxon>
        <taxon>Bacillales</taxon>
        <taxon>Bacillales Family XII. Incertae Sedis</taxon>
        <taxon>Exiguobacterium</taxon>
    </lineage>
</organism>
<feature type="compositionally biased region" description="Acidic residues" evidence="1">
    <location>
        <begin position="88"/>
        <end position="110"/>
    </location>
</feature>
<dbReference type="EMBL" id="CABWKQ010000051">
    <property type="protein sequence ID" value="VWX38612.1"/>
    <property type="molecule type" value="Genomic_DNA"/>
</dbReference>
<keyword evidence="2" id="KW-1133">Transmembrane helix</keyword>
<proteinExistence type="predicted"/>